<protein>
    <submittedName>
        <fullName evidence="9">Type II secretion system F family protein</fullName>
    </submittedName>
</protein>
<feature type="domain" description="Type II secretion system protein GspF" evidence="8">
    <location>
        <begin position="235"/>
        <end position="343"/>
    </location>
</feature>
<feature type="transmembrane region" description="Helical" evidence="7">
    <location>
        <begin position="180"/>
        <end position="201"/>
    </location>
</feature>
<comment type="similarity">
    <text evidence="2">Belongs to the GSP F family.</text>
</comment>
<feature type="domain" description="Type II secretion system protein GspF" evidence="8">
    <location>
        <begin position="37"/>
        <end position="141"/>
    </location>
</feature>
<dbReference type="PANTHER" id="PTHR30012">
    <property type="entry name" value="GENERAL SECRETION PATHWAY PROTEIN"/>
    <property type="match status" value="1"/>
</dbReference>
<keyword evidence="4 7" id="KW-0812">Transmembrane</keyword>
<reference evidence="9" key="1">
    <citation type="submission" date="2022-08" db="EMBL/GenBank/DDBJ databases">
        <title>Alicyclobacillus dauci DSM2870, complete genome.</title>
        <authorList>
            <person name="Wang Q."/>
            <person name="Cai R."/>
            <person name="Wang Z."/>
        </authorList>
    </citation>
    <scope>NUCLEOTIDE SEQUENCE</scope>
    <source>
        <strain evidence="9">DSM 28700</strain>
    </source>
</reference>
<evidence type="ECO:0000313" key="9">
    <source>
        <dbReference type="EMBL" id="WAH38979.1"/>
    </source>
</evidence>
<evidence type="ECO:0000256" key="5">
    <source>
        <dbReference type="ARBA" id="ARBA00022989"/>
    </source>
</evidence>
<organism evidence="9 10">
    <name type="scientific">Alicyclobacillus dauci</name>
    <dbReference type="NCBI Taxonomy" id="1475485"/>
    <lineage>
        <taxon>Bacteria</taxon>
        <taxon>Bacillati</taxon>
        <taxon>Bacillota</taxon>
        <taxon>Bacilli</taxon>
        <taxon>Bacillales</taxon>
        <taxon>Alicyclobacillaceae</taxon>
        <taxon>Alicyclobacillus</taxon>
    </lineage>
</organism>
<proteinExistence type="inferred from homology"/>
<dbReference type="Pfam" id="PF00482">
    <property type="entry name" value="T2SSF"/>
    <property type="match status" value="2"/>
</dbReference>
<dbReference type="InterPro" id="IPR003004">
    <property type="entry name" value="GspF/PilC"/>
</dbReference>
<keyword evidence="10" id="KW-1185">Reference proteome</keyword>
<evidence type="ECO:0000313" key="10">
    <source>
        <dbReference type="Proteomes" id="UP001164803"/>
    </source>
</evidence>
<dbReference type="Gene3D" id="1.20.81.30">
    <property type="entry name" value="Type II secretion system (T2SS), domain F"/>
    <property type="match status" value="2"/>
</dbReference>
<dbReference type="PANTHER" id="PTHR30012:SF0">
    <property type="entry name" value="TYPE II SECRETION SYSTEM PROTEIN F-RELATED"/>
    <property type="match status" value="1"/>
</dbReference>
<evidence type="ECO:0000256" key="3">
    <source>
        <dbReference type="ARBA" id="ARBA00022475"/>
    </source>
</evidence>
<name>A0ABY6Z858_9BACL</name>
<dbReference type="InterPro" id="IPR042094">
    <property type="entry name" value="T2SS_GspF_sf"/>
</dbReference>
<comment type="subcellular location">
    <subcellularLocation>
        <location evidence="1">Cell membrane</location>
        <topology evidence="1">Multi-pass membrane protein</topology>
    </subcellularLocation>
</comment>
<gene>
    <name evidence="9" type="ORF">NZD86_11105</name>
</gene>
<feature type="transmembrane region" description="Helical" evidence="7">
    <location>
        <begin position="132"/>
        <end position="151"/>
    </location>
</feature>
<evidence type="ECO:0000256" key="7">
    <source>
        <dbReference type="SAM" id="Phobius"/>
    </source>
</evidence>
<sequence>MRTSIGMSMQGRIMRFDVSRVYVSVLRRDREEFLTAMDQLADLLEAGISLERAFGYLTQQGQKGSREVGERMLHRLENGLPLSDVFLDYVDPVHLNIFHLAEQVGRLPQALGDYVEHERERRRWRKDMSQKLTYPAMLLVACYGLAVYVRLQVQPELAQLQVELGNNTGLGMTSKIVQNIPITLLSLISILPCLYVAVVLCRRFTGKRIVSLPFDALLQFVYSEQFVYGIEVQIDGGLTLIEALHFHKEGRNARLERDYAEVQNGVMAGFKLSQVLPATLNPVLQQIIEVGEYTGDLSDSLHRARMFLLARIKRQTDRISTWLEPCAMAVMGLIVGSSMYSVFGPMYQTVSSMGLH</sequence>
<evidence type="ECO:0000256" key="2">
    <source>
        <dbReference type="ARBA" id="ARBA00005745"/>
    </source>
</evidence>
<accession>A0ABY6Z858</accession>
<evidence type="ECO:0000256" key="4">
    <source>
        <dbReference type="ARBA" id="ARBA00022692"/>
    </source>
</evidence>
<evidence type="ECO:0000259" key="8">
    <source>
        <dbReference type="Pfam" id="PF00482"/>
    </source>
</evidence>
<keyword evidence="5 7" id="KW-1133">Transmembrane helix</keyword>
<evidence type="ECO:0000256" key="1">
    <source>
        <dbReference type="ARBA" id="ARBA00004651"/>
    </source>
</evidence>
<dbReference type="RefSeq" id="WP_268046603.1">
    <property type="nucleotide sequence ID" value="NZ_CP104064.1"/>
</dbReference>
<keyword evidence="6 7" id="KW-0472">Membrane</keyword>
<keyword evidence="3" id="KW-1003">Cell membrane</keyword>
<dbReference type="EMBL" id="CP104064">
    <property type="protein sequence ID" value="WAH38979.1"/>
    <property type="molecule type" value="Genomic_DNA"/>
</dbReference>
<dbReference type="Proteomes" id="UP001164803">
    <property type="component" value="Chromosome"/>
</dbReference>
<evidence type="ECO:0000256" key="6">
    <source>
        <dbReference type="ARBA" id="ARBA00023136"/>
    </source>
</evidence>
<feature type="transmembrane region" description="Helical" evidence="7">
    <location>
        <begin position="321"/>
        <end position="343"/>
    </location>
</feature>
<dbReference type="InterPro" id="IPR018076">
    <property type="entry name" value="T2SS_GspF_dom"/>
</dbReference>